<evidence type="ECO:0000313" key="2">
    <source>
        <dbReference type="EMBL" id="KAK2094368.1"/>
    </source>
</evidence>
<evidence type="ECO:0000256" key="1">
    <source>
        <dbReference type="SAM" id="MobiDB-lite"/>
    </source>
</evidence>
<name>A0ABQ9UBB5_SAGOE</name>
<protein>
    <submittedName>
        <fullName evidence="2">Single-strand selective monofunctional uracil DNA glycosylase</fullName>
    </submittedName>
</protein>
<feature type="region of interest" description="Disordered" evidence="1">
    <location>
        <begin position="1"/>
        <end position="24"/>
    </location>
</feature>
<sequence>MAMPQTFSGGTLHDPAGARREPQLCPQGLAEGFLEEELWLSAELSKLQSLESEGVIHNPM</sequence>
<comment type="caution">
    <text evidence="2">The sequence shown here is derived from an EMBL/GenBank/DDBJ whole genome shotgun (WGS) entry which is preliminary data.</text>
</comment>
<proteinExistence type="predicted"/>
<organism evidence="2 3">
    <name type="scientific">Saguinus oedipus</name>
    <name type="common">Cotton-top tamarin</name>
    <name type="synonym">Oedipomidas oedipus</name>
    <dbReference type="NCBI Taxonomy" id="9490"/>
    <lineage>
        <taxon>Eukaryota</taxon>
        <taxon>Metazoa</taxon>
        <taxon>Chordata</taxon>
        <taxon>Craniata</taxon>
        <taxon>Vertebrata</taxon>
        <taxon>Euteleostomi</taxon>
        <taxon>Mammalia</taxon>
        <taxon>Eutheria</taxon>
        <taxon>Euarchontoglires</taxon>
        <taxon>Primates</taxon>
        <taxon>Haplorrhini</taxon>
        <taxon>Platyrrhini</taxon>
        <taxon>Cebidae</taxon>
        <taxon>Callitrichinae</taxon>
        <taxon>Saguinus</taxon>
    </lineage>
</organism>
<dbReference type="EMBL" id="JASSZA010000014">
    <property type="protein sequence ID" value="KAK2094368.1"/>
    <property type="molecule type" value="Genomic_DNA"/>
</dbReference>
<accession>A0ABQ9UBB5</accession>
<feature type="non-terminal residue" evidence="2">
    <location>
        <position position="60"/>
    </location>
</feature>
<evidence type="ECO:0000313" key="3">
    <source>
        <dbReference type="Proteomes" id="UP001266305"/>
    </source>
</evidence>
<dbReference type="Proteomes" id="UP001266305">
    <property type="component" value="Unassembled WGS sequence"/>
</dbReference>
<reference evidence="2 3" key="1">
    <citation type="submission" date="2023-05" db="EMBL/GenBank/DDBJ databases">
        <title>B98-5 Cell Line De Novo Hybrid Assembly: An Optical Mapping Approach.</title>
        <authorList>
            <person name="Kananen K."/>
            <person name="Auerbach J.A."/>
            <person name="Kautto E."/>
            <person name="Blachly J.S."/>
        </authorList>
    </citation>
    <scope>NUCLEOTIDE SEQUENCE [LARGE SCALE GENOMIC DNA]</scope>
    <source>
        <strain evidence="2">B95-8</strain>
        <tissue evidence="2">Cell line</tissue>
    </source>
</reference>
<gene>
    <name evidence="2" type="primary">SMUG1_2</name>
    <name evidence="2" type="ORF">P7K49_028106</name>
</gene>
<keyword evidence="3" id="KW-1185">Reference proteome</keyword>